<feature type="domain" description="Rhamnogalacturonase A/B/Epimerase-like pectate lyase" evidence="3">
    <location>
        <begin position="195"/>
        <end position="425"/>
    </location>
</feature>
<gene>
    <name evidence="4" type="ORF">ACJ73_03072</name>
</gene>
<evidence type="ECO:0000313" key="4">
    <source>
        <dbReference type="EMBL" id="OJD25556.1"/>
    </source>
</evidence>
<dbReference type="EMBL" id="LGTZ01000356">
    <property type="protein sequence ID" value="OJD25556.1"/>
    <property type="molecule type" value="Genomic_DNA"/>
</dbReference>
<feature type="transmembrane region" description="Helical" evidence="2">
    <location>
        <begin position="12"/>
        <end position="31"/>
    </location>
</feature>
<dbReference type="Pfam" id="PF12708">
    <property type="entry name" value="Pect-lyase_RHGA_epim"/>
    <property type="match status" value="1"/>
</dbReference>
<dbReference type="InterPro" id="IPR011050">
    <property type="entry name" value="Pectin_lyase_fold/virulence"/>
</dbReference>
<dbReference type="InterPro" id="IPR024535">
    <property type="entry name" value="RHGA/B-epi-like_pectate_lyase"/>
</dbReference>
<keyword evidence="2" id="KW-0472">Membrane</keyword>
<dbReference type="GO" id="GO:0006629">
    <property type="term" value="P:lipid metabolic process"/>
    <property type="evidence" value="ECO:0007669"/>
    <property type="project" value="InterPro"/>
</dbReference>
<dbReference type="Gene3D" id="3.20.20.190">
    <property type="entry name" value="Phosphatidylinositol (PI) phosphodiesterase"/>
    <property type="match status" value="1"/>
</dbReference>
<dbReference type="OrthoDB" id="1046782at2759"/>
<reference evidence="4 5" key="1">
    <citation type="submission" date="2015-08" db="EMBL/GenBank/DDBJ databases">
        <title>Emmonsia species relationships and genome sequence.</title>
        <authorList>
            <person name="Cuomo C.A."/>
            <person name="Schwartz I.S."/>
            <person name="Kenyon C."/>
            <person name="De Hoog G.S."/>
            <person name="Govender N.P."/>
            <person name="Botha A."/>
            <person name="Moreno L."/>
            <person name="De Vries M."/>
            <person name="Munoz J.F."/>
            <person name="Stielow J.B."/>
        </authorList>
    </citation>
    <scope>NUCLEOTIDE SEQUENCE [LARGE SCALE GENOMIC DNA]</scope>
    <source>
        <strain evidence="4 5">EI222</strain>
    </source>
</reference>
<dbReference type="FunFam" id="2.160.20.10:FF:000049">
    <property type="entry name" value="Putative exo-beta-1,3-glucanase"/>
    <property type="match status" value="1"/>
</dbReference>
<feature type="region of interest" description="Disordered" evidence="1">
    <location>
        <begin position="97"/>
        <end position="120"/>
    </location>
</feature>
<organism evidence="4 5">
    <name type="scientific">Blastomyces percursus</name>
    <dbReference type="NCBI Taxonomy" id="1658174"/>
    <lineage>
        <taxon>Eukaryota</taxon>
        <taxon>Fungi</taxon>
        <taxon>Dikarya</taxon>
        <taxon>Ascomycota</taxon>
        <taxon>Pezizomycotina</taxon>
        <taxon>Eurotiomycetes</taxon>
        <taxon>Eurotiomycetidae</taxon>
        <taxon>Onygenales</taxon>
        <taxon>Ajellomycetaceae</taxon>
        <taxon>Blastomyces</taxon>
    </lineage>
</organism>
<sequence>MVTRHHGLSQSVFIWALLSLQVMASFISPIMKDPLRVAYRREMGDVVLETQLRSNMVIPSRVANATQSDIDEARRIVNAAIERASVLNKARLDHPMRNHYPWKPGSKTSRRDASSRDAPPPLLKISSEIAAAAALLAEVEAVAESRGLSKTKRDYSYIDALYNRTVEKQGNTFWMEDIERKGAWPFGNDPSFQVFRNVKYYGAYGDGVHDDTEAIKRAMADAGTCGERCNGDTTKNFILYFPSGTYLVSSTIEAYFGSQLIGDANDRPVIKAASSFVGLGVISTNHYVEGGGAGPDGNPKEWYVTTANFYRQIRNFRIDITATNQGAYVAALHYQIAQATSLSNVDFIVSTEPGTTQQAIFTENGSGGVMSDLTFTGGNFGIYGGNQQFTAQRLKFTNCQTAVQLIWDWGWMWKNIEITGSTTGFKLMSEDSVPRTGSIMVIDSIFRDTDTALLTFPATTEKGRGTTGITLDNVAFEEVRNAVADNQGKVYLAGSVRSVDTWTIGPVYFDISQRDYTLGMGFNTIREPTLLADQLTSLPKAPFFEKQKPQYEAIPASKFVHMKDHAKGDGFTDDTTAFQSVLNQYASSDNIILVDAGSYMLTDTITIPVGARVVGEGWSQLVAFGPNFQDEKNPRPLVRVGNDGDHGDVEIQDLLFTTKGPTAGAILVEWNIKATCPGCAGMWDSHVRIGGATGTELTSTECPAITSGVNDDGCKSGSLMMHITRSASAYMENVWLWTADHDIDDPDLQDDNNTLVQTSVYSARGLLVESTEATWLYGTSSEHAAYYQYNFYNAQKVFAGMIQTESPYYQPTPMLPAPFESAVGIFSGDPNYEHCPPGSPGCDASWALRIVESSEIYIAGAGLYSWFTTYTQECIEPIVATRSCQNSLIQLEGNHGRVRIHNLITIGTTNMIISDRTQVASEANLAVDYHPYWSQITVLDPIHNTGAQRLTKQGLRTRNEEKCSVPPEVSVPGGRNPTDLPLVDIGGVADHGYFTLVNGSPYNWILTYNHSYQMDQWKWHDVPAGESVQCEWQFARSFNRFDDKGEAYYTLEGTDKTFQIWARYYQDDPNNEFHLHVLYDGLETKDVPKGTSLDYPSRGGIGDMRAINWVLTGSETEGFWSSHKPPIAWMSSILHIIGDRKLKHVCMPGSHDAGMSKLDGHTQFSNEGNTLTQYLNVYDQLRRGSRYFDVRPAIGNGGKYLTGHYSYIDILEIGWQGGNGESIQEIVDGINRFTAENPELIIINLDLTIDTDNGYKPFNDEQWSKTFDLFEGVTHRRGGLQGDLSEKKMNEYIGNGRACVIIIASGGPTRPDKGIYSNRQFPRYDSYSNTDDIDTMAADQIAKLKGNRNLVPNDGERKDVFHVFSWTLTLTRVFERTIADQSIELAYDPLFWRGYHAFTPFSYPSVLYMDFIGSAEQDTKTLEKTTAEVTAMAMAVNMQIASQNCYVGGGAIEPKKPEPPVVRQPKPRSASPPLRPRLISLCSVTHLISLVFLYSCLF</sequence>
<dbReference type="PROSITE" id="PS50007">
    <property type="entry name" value="PIPLC_X_DOMAIN"/>
    <property type="match status" value="1"/>
</dbReference>
<dbReference type="CDD" id="cd08621">
    <property type="entry name" value="PI-PLCXDc_like_2"/>
    <property type="match status" value="1"/>
</dbReference>
<evidence type="ECO:0000256" key="2">
    <source>
        <dbReference type="SAM" id="Phobius"/>
    </source>
</evidence>
<dbReference type="GO" id="GO:0008081">
    <property type="term" value="F:phosphoric diester hydrolase activity"/>
    <property type="evidence" value="ECO:0007669"/>
    <property type="project" value="InterPro"/>
</dbReference>
<dbReference type="InterPro" id="IPR017946">
    <property type="entry name" value="PLC-like_Pdiesterase_TIM-brl"/>
</dbReference>
<dbReference type="VEuPathDB" id="FungiDB:ACJ73_03072"/>
<evidence type="ECO:0000313" key="5">
    <source>
        <dbReference type="Proteomes" id="UP000242791"/>
    </source>
</evidence>
<dbReference type="SUPFAM" id="SSF51126">
    <property type="entry name" value="Pectin lyase-like"/>
    <property type="match status" value="2"/>
</dbReference>
<keyword evidence="5" id="KW-1185">Reference proteome</keyword>
<feature type="region of interest" description="Disordered" evidence="1">
    <location>
        <begin position="953"/>
        <end position="976"/>
    </location>
</feature>
<keyword evidence="2" id="KW-1133">Transmembrane helix</keyword>
<dbReference type="GO" id="GO:0004650">
    <property type="term" value="F:polygalacturonase activity"/>
    <property type="evidence" value="ECO:0007669"/>
    <property type="project" value="InterPro"/>
</dbReference>
<name>A0A1J9RC44_9EURO</name>
<dbReference type="SUPFAM" id="SSF51695">
    <property type="entry name" value="PLC-like phosphodiesterases"/>
    <property type="match status" value="1"/>
</dbReference>
<dbReference type="InterPro" id="IPR012334">
    <property type="entry name" value="Pectin_lyas_fold"/>
</dbReference>
<dbReference type="CDD" id="cd23668">
    <property type="entry name" value="GH55_beta13glucanase-like"/>
    <property type="match status" value="1"/>
</dbReference>
<dbReference type="Gene3D" id="2.160.20.10">
    <property type="entry name" value="Single-stranded right-handed beta-helix, Pectin lyase-like"/>
    <property type="match status" value="2"/>
</dbReference>
<accession>A0A1J9RC44</accession>
<comment type="caution">
    <text evidence="4">The sequence shown here is derived from an EMBL/GenBank/DDBJ whole genome shotgun (WGS) entry which is preliminary data.</text>
</comment>
<proteinExistence type="predicted"/>
<protein>
    <recommendedName>
        <fullName evidence="3">Rhamnogalacturonase A/B/Epimerase-like pectate lyase domain-containing protein</fullName>
    </recommendedName>
</protein>
<evidence type="ECO:0000259" key="3">
    <source>
        <dbReference type="Pfam" id="PF12708"/>
    </source>
</evidence>
<keyword evidence="2" id="KW-0812">Transmembrane</keyword>
<evidence type="ECO:0000256" key="1">
    <source>
        <dbReference type="SAM" id="MobiDB-lite"/>
    </source>
</evidence>
<dbReference type="PANTHER" id="PTHR33928">
    <property type="entry name" value="POLYGALACTURONASE QRT3"/>
    <property type="match status" value="1"/>
</dbReference>
<dbReference type="STRING" id="1658174.A0A1J9RC44"/>
<dbReference type="Proteomes" id="UP000242791">
    <property type="component" value="Unassembled WGS sequence"/>
</dbReference>
<dbReference type="InterPro" id="IPR039279">
    <property type="entry name" value="QRT3-like"/>
</dbReference>
<dbReference type="PANTHER" id="PTHR33928:SF2">
    <property type="entry name" value="PECTATE LYASE SUPERFAMILY PROTEIN DOMAIN-CONTAINING PROTEIN-RELATED"/>
    <property type="match status" value="1"/>
</dbReference>